<dbReference type="AlphaFoldDB" id="A0AAD6H5R5"/>
<reference evidence="8" key="2">
    <citation type="submission" date="2023-01" db="EMBL/GenBank/DDBJ databases">
        <authorList>
            <person name="Petersen C."/>
        </authorList>
    </citation>
    <scope>NUCLEOTIDE SEQUENCE</scope>
    <source>
        <strain evidence="8">IBT 12815</strain>
    </source>
</reference>
<evidence type="ECO:0000313" key="8">
    <source>
        <dbReference type="EMBL" id="KAJ5607258.1"/>
    </source>
</evidence>
<feature type="compositionally biased region" description="Acidic residues" evidence="5">
    <location>
        <begin position="227"/>
        <end position="243"/>
    </location>
</feature>
<evidence type="ECO:0000256" key="6">
    <source>
        <dbReference type="SAM" id="Phobius"/>
    </source>
</evidence>
<feature type="compositionally biased region" description="Polar residues" evidence="5">
    <location>
        <begin position="171"/>
        <end position="180"/>
    </location>
</feature>
<evidence type="ECO:0000259" key="7">
    <source>
        <dbReference type="PROSITE" id="PS51469"/>
    </source>
</evidence>
<reference evidence="8" key="1">
    <citation type="journal article" date="2023" name="IMA Fungus">
        <title>Comparative genomic study of the Penicillium genus elucidates a diverse pangenome and 15 lateral gene transfer events.</title>
        <authorList>
            <person name="Petersen C."/>
            <person name="Sorensen T."/>
            <person name="Nielsen M.R."/>
            <person name="Sondergaard T.E."/>
            <person name="Sorensen J.L."/>
            <person name="Fitzpatrick D.A."/>
            <person name="Frisvad J.C."/>
            <person name="Nielsen K.L."/>
        </authorList>
    </citation>
    <scope>NUCLEOTIDE SEQUENCE</scope>
    <source>
        <strain evidence="8">IBT 12815</strain>
    </source>
</reference>
<evidence type="ECO:0000256" key="1">
    <source>
        <dbReference type="ARBA" id="ARBA00004370"/>
    </source>
</evidence>
<dbReference type="InterPro" id="IPR045119">
    <property type="entry name" value="SUN1-5"/>
</dbReference>
<sequence length="664" mass="73433">MPPKRATRRAGATPQRPHPAPEFESILDLVQGPVLPSVPVQASFNYGATTTTALPKRMSMRPNVGIDQAVGAVDAHLEVARKRTAATKKKQGPQARQSKREPTPDEAQLQQSLHNAADEHSDQTPSPPVPHSVSTDSSPGAQPPLKRQLSNSPLYPSPLQRAGSPRIHSPLGSSSPFRHSSVDNASVASWNLERDINDDDLQRTRPSKHGRNITAPPRRISGLANVLEEEEEEEEEKEEEEDKFESAIYHDLEPDVPKEGFLRRWLGSVRPQHQEPQSNNEPLTGVRPKSWMQMFSAVMEGPYQNWIRGAFYLLLFLSFIFMPLIAAKLRVYLDHGVLDWDLSSNVNMSKPEVFHSLRNQVSKMDIQMSSLSKEISSVRSEKSIHDSTPTDASLHQKPVYKVNFLSVALGAIIDPAKTSPTLGPKQSASLRALLWATSFATRRTLRAPQSPMSALSTWEEVGDCWCSAPRNGITQLSVLLGRDIVAEELVVEHIPAGASLEPEAAPRTIELWARFKVNPHKTPVKAKPTPEARPGRGFLKLFGDATVSQAPPSTQAPSSRETGLGGFLIPGIGSLHGLVMDLLRRSNPFEPPSAYSDDPILGPNFYRIGKVEYDLHSPDYAQTFKLNTIVDVSTIRVDKVVFRVTSNWGANHTCIYRFKLHGHL</sequence>
<comment type="caution">
    <text evidence="8">The sequence shown here is derived from an EMBL/GenBank/DDBJ whole genome shotgun (WGS) entry which is preliminary data.</text>
</comment>
<keyword evidence="4 6" id="KW-0472">Membrane</keyword>
<keyword evidence="2 6" id="KW-0812">Transmembrane</keyword>
<feature type="region of interest" description="Disordered" evidence="5">
    <location>
        <begin position="1"/>
        <end position="21"/>
    </location>
</feature>
<comment type="subcellular location">
    <subcellularLocation>
        <location evidence="1">Membrane</location>
    </subcellularLocation>
</comment>
<keyword evidence="9" id="KW-1185">Reference proteome</keyword>
<organism evidence="8 9">
    <name type="scientific">Penicillium hordei</name>
    <dbReference type="NCBI Taxonomy" id="40994"/>
    <lineage>
        <taxon>Eukaryota</taxon>
        <taxon>Fungi</taxon>
        <taxon>Dikarya</taxon>
        <taxon>Ascomycota</taxon>
        <taxon>Pezizomycotina</taxon>
        <taxon>Eurotiomycetes</taxon>
        <taxon>Eurotiomycetidae</taxon>
        <taxon>Eurotiales</taxon>
        <taxon>Aspergillaceae</taxon>
        <taxon>Penicillium</taxon>
    </lineage>
</organism>
<gene>
    <name evidence="8" type="ORF">N7537_003877</name>
</gene>
<evidence type="ECO:0000256" key="3">
    <source>
        <dbReference type="ARBA" id="ARBA00022989"/>
    </source>
</evidence>
<feature type="domain" description="SUN" evidence="7">
    <location>
        <begin position="410"/>
        <end position="664"/>
    </location>
</feature>
<dbReference type="PANTHER" id="PTHR12911">
    <property type="entry name" value="SAD1/UNC-84-LIKE PROTEIN-RELATED"/>
    <property type="match status" value="1"/>
</dbReference>
<dbReference type="PROSITE" id="PS51469">
    <property type="entry name" value="SUN"/>
    <property type="match status" value="1"/>
</dbReference>
<evidence type="ECO:0000256" key="5">
    <source>
        <dbReference type="SAM" id="MobiDB-lite"/>
    </source>
</evidence>
<dbReference type="InterPro" id="IPR012919">
    <property type="entry name" value="SUN_dom"/>
</dbReference>
<feature type="region of interest" description="Disordered" evidence="5">
    <location>
        <begin position="198"/>
        <end position="248"/>
    </location>
</feature>
<keyword evidence="3 6" id="KW-1133">Transmembrane helix</keyword>
<feature type="transmembrane region" description="Helical" evidence="6">
    <location>
        <begin position="309"/>
        <end position="327"/>
    </location>
</feature>
<protein>
    <recommendedName>
        <fullName evidence="7">SUN domain-containing protein</fullName>
    </recommendedName>
</protein>
<proteinExistence type="predicted"/>
<dbReference type="Gene3D" id="2.60.120.260">
    <property type="entry name" value="Galactose-binding domain-like"/>
    <property type="match status" value="1"/>
</dbReference>
<dbReference type="GeneID" id="81585177"/>
<dbReference type="GO" id="GO:0034993">
    <property type="term" value="C:meiotic nuclear membrane microtubule tethering complex"/>
    <property type="evidence" value="ECO:0007669"/>
    <property type="project" value="TreeGrafter"/>
</dbReference>
<dbReference type="Proteomes" id="UP001213799">
    <property type="component" value="Unassembled WGS sequence"/>
</dbReference>
<dbReference type="RefSeq" id="XP_056754683.1">
    <property type="nucleotide sequence ID" value="XM_056894935.1"/>
</dbReference>
<feature type="region of interest" description="Disordered" evidence="5">
    <location>
        <begin position="83"/>
        <end position="180"/>
    </location>
</feature>
<dbReference type="GO" id="GO:0043495">
    <property type="term" value="F:protein-membrane adaptor activity"/>
    <property type="evidence" value="ECO:0007669"/>
    <property type="project" value="TreeGrafter"/>
</dbReference>
<accession>A0AAD6H5R5</accession>
<evidence type="ECO:0000256" key="2">
    <source>
        <dbReference type="ARBA" id="ARBA00022692"/>
    </source>
</evidence>
<dbReference type="PANTHER" id="PTHR12911:SF8">
    <property type="entry name" value="KLAROID PROTEIN-RELATED"/>
    <property type="match status" value="1"/>
</dbReference>
<dbReference type="EMBL" id="JAQJAE010000002">
    <property type="protein sequence ID" value="KAJ5607258.1"/>
    <property type="molecule type" value="Genomic_DNA"/>
</dbReference>
<evidence type="ECO:0000256" key="4">
    <source>
        <dbReference type="ARBA" id="ARBA00023136"/>
    </source>
</evidence>
<name>A0AAD6H5R5_9EURO</name>
<evidence type="ECO:0000313" key="9">
    <source>
        <dbReference type="Proteomes" id="UP001213799"/>
    </source>
</evidence>
<dbReference type="Pfam" id="PF07738">
    <property type="entry name" value="Sad1_UNC"/>
    <property type="match status" value="1"/>
</dbReference>